<reference evidence="3" key="3">
    <citation type="submission" date="2016-03" db="UniProtKB">
        <authorList>
            <consortium name="EnsemblProtists"/>
        </authorList>
    </citation>
    <scope>IDENTIFICATION</scope>
</reference>
<proteinExistence type="predicted"/>
<feature type="region of interest" description="Disordered" evidence="1">
    <location>
        <begin position="77"/>
        <end position="116"/>
    </location>
</feature>
<dbReference type="EMBL" id="JH992973">
    <property type="protein sequence ID" value="EKX52223.1"/>
    <property type="molecule type" value="Genomic_DNA"/>
</dbReference>
<dbReference type="AlphaFoldDB" id="L1JVU3"/>
<dbReference type="HOGENOM" id="CLU_1386520_0_0_1"/>
<reference evidence="2 4" key="1">
    <citation type="journal article" date="2012" name="Nature">
        <title>Algal genomes reveal evolutionary mosaicism and the fate of nucleomorphs.</title>
        <authorList>
            <consortium name="DOE Joint Genome Institute"/>
            <person name="Curtis B.A."/>
            <person name="Tanifuji G."/>
            <person name="Burki F."/>
            <person name="Gruber A."/>
            <person name="Irimia M."/>
            <person name="Maruyama S."/>
            <person name="Arias M.C."/>
            <person name="Ball S.G."/>
            <person name="Gile G.H."/>
            <person name="Hirakawa Y."/>
            <person name="Hopkins J.F."/>
            <person name="Kuo A."/>
            <person name="Rensing S.A."/>
            <person name="Schmutz J."/>
            <person name="Symeonidi A."/>
            <person name="Elias M."/>
            <person name="Eveleigh R.J."/>
            <person name="Herman E.K."/>
            <person name="Klute M.J."/>
            <person name="Nakayama T."/>
            <person name="Obornik M."/>
            <person name="Reyes-Prieto A."/>
            <person name="Armbrust E.V."/>
            <person name="Aves S.J."/>
            <person name="Beiko R.G."/>
            <person name="Coutinho P."/>
            <person name="Dacks J.B."/>
            <person name="Durnford D.G."/>
            <person name="Fast N.M."/>
            <person name="Green B.R."/>
            <person name="Grisdale C.J."/>
            <person name="Hempel F."/>
            <person name="Henrissat B."/>
            <person name="Hoppner M.P."/>
            <person name="Ishida K."/>
            <person name="Kim E."/>
            <person name="Koreny L."/>
            <person name="Kroth P.G."/>
            <person name="Liu Y."/>
            <person name="Malik S.B."/>
            <person name="Maier U.G."/>
            <person name="McRose D."/>
            <person name="Mock T."/>
            <person name="Neilson J.A."/>
            <person name="Onodera N.T."/>
            <person name="Poole A.M."/>
            <person name="Pritham E.J."/>
            <person name="Richards T.A."/>
            <person name="Rocap G."/>
            <person name="Roy S.W."/>
            <person name="Sarai C."/>
            <person name="Schaack S."/>
            <person name="Shirato S."/>
            <person name="Slamovits C.H."/>
            <person name="Spencer D.F."/>
            <person name="Suzuki S."/>
            <person name="Worden A.Z."/>
            <person name="Zauner S."/>
            <person name="Barry K."/>
            <person name="Bell C."/>
            <person name="Bharti A.K."/>
            <person name="Crow J.A."/>
            <person name="Grimwood J."/>
            <person name="Kramer R."/>
            <person name="Lindquist E."/>
            <person name="Lucas S."/>
            <person name="Salamov A."/>
            <person name="McFadden G.I."/>
            <person name="Lane C.E."/>
            <person name="Keeling P.J."/>
            <person name="Gray M.W."/>
            <person name="Grigoriev I.V."/>
            <person name="Archibald J.M."/>
        </authorList>
    </citation>
    <scope>NUCLEOTIDE SEQUENCE</scope>
    <source>
        <strain evidence="2 4">CCMP2712</strain>
    </source>
</reference>
<dbReference type="GeneID" id="17308825"/>
<reference evidence="4" key="2">
    <citation type="submission" date="2012-11" db="EMBL/GenBank/DDBJ databases">
        <authorList>
            <person name="Kuo A."/>
            <person name="Curtis B.A."/>
            <person name="Tanifuji G."/>
            <person name="Burki F."/>
            <person name="Gruber A."/>
            <person name="Irimia M."/>
            <person name="Maruyama S."/>
            <person name="Arias M.C."/>
            <person name="Ball S.G."/>
            <person name="Gile G.H."/>
            <person name="Hirakawa Y."/>
            <person name="Hopkins J.F."/>
            <person name="Rensing S.A."/>
            <person name="Schmutz J."/>
            <person name="Symeonidi A."/>
            <person name="Elias M."/>
            <person name="Eveleigh R.J."/>
            <person name="Herman E.K."/>
            <person name="Klute M.J."/>
            <person name="Nakayama T."/>
            <person name="Obornik M."/>
            <person name="Reyes-Prieto A."/>
            <person name="Armbrust E.V."/>
            <person name="Aves S.J."/>
            <person name="Beiko R.G."/>
            <person name="Coutinho P."/>
            <person name="Dacks J.B."/>
            <person name="Durnford D.G."/>
            <person name="Fast N.M."/>
            <person name="Green B.R."/>
            <person name="Grisdale C."/>
            <person name="Hempe F."/>
            <person name="Henrissat B."/>
            <person name="Hoppner M.P."/>
            <person name="Ishida K.-I."/>
            <person name="Kim E."/>
            <person name="Koreny L."/>
            <person name="Kroth P.G."/>
            <person name="Liu Y."/>
            <person name="Malik S.-B."/>
            <person name="Maier U.G."/>
            <person name="McRose D."/>
            <person name="Mock T."/>
            <person name="Neilson J.A."/>
            <person name="Onodera N.T."/>
            <person name="Poole A.M."/>
            <person name="Pritham E.J."/>
            <person name="Richards T.A."/>
            <person name="Rocap G."/>
            <person name="Roy S.W."/>
            <person name="Sarai C."/>
            <person name="Schaack S."/>
            <person name="Shirato S."/>
            <person name="Slamovits C.H."/>
            <person name="Spencer D.F."/>
            <person name="Suzuki S."/>
            <person name="Worden A.Z."/>
            <person name="Zauner S."/>
            <person name="Barry K."/>
            <person name="Bell C."/>
            <person name="Bharti A.K."/>
            <person name="Crow J.A."/>
            <person name="Grimwood J."/>
            <person name="Kramer R."/>
            <person name="Lindquist E."/>
            <person name="Lucas S."/>
            <person name="Salamov A."/>
            <person name="McFadden G.I."/>
            <person name="Lane C.E."/>
            <person name="Keeling P.J."/>
            <person name="Gray M.W."/>
            <person name="Grigoriev I.V."/>
            <person name="Archibald J.M."/>
        </authorList>
    </citation>
    <scope>NUCLEOTIDE SEQUENCE</scope>
    <source>
        <strain evidence="4">CCMP2712</strain>
    </source>
</reference>
<accession>L1JVU3</accession>
<protein>
    <submittedName>
        <fullName evidence="2 3">Uncharacterized protein</fullName>
    </submittedName>
</protein>
<evidence type="ECO:0000313" key="2">
    <source>
        <dbReference type="EMBL" id="EKX52223.1"/>
    </source>
</evidence>
<dbReference type="PaxDb" id="55529-EKX52223"/>
<gene>
    <name evidence="2" type="ORF">GUITHDRAFT_102125</name>
</gene>
<feature type="region of interest" description="Disordered" evidence="1">
    <location>
        <begin position="41"/>
        <end position="60"/>
    </location>
</feature>
<evidence type="ECO:0000256" key="1">
    <source>
        <dbReference type="SAM" id="MobiDB-lite"/>
    </source>
</evidence>
<dbReference type="EnsemblProtists" id="EKX52223">
    <property type="protein sequence ID" value="EKX52223"/>
    <property type="gene ID" value="GUITHDRAFT_102125"/>
</dbReference>
<evidence type="ECO:0000313" key="4">
    <source>
        <dbReference type="Proteomes" id="UP000011087"/>
    </source>
</evidence>
<evidence type="ECO:0000313" key="3">
    <source>
        <dbReference type="EnsemblProtists" id="EKX52223"/>
    </source>
</evidence>
<dbReference type="KEGG" id="gtt:GUITHDRAFT_102125"/>
<dbReference type="RefSeq" id="XP_005839203.1">
    <property type="nucleotide sequence ID" value="XM_005839146.1"/>
</dbReference>
<sequence length="197" mass="21800">MLPCLAGQLVMGGNQSSDSQGANQVWSLTCNDFCRADRAERPSIASPSSPALHHPGTSSIDRTELQKRLLENLMASKAAEEGRPGGDGRGTQSLPQRPMSKVENLSAANERAESSFNSTEDYRGLWQVRTEWTVNVRDQPRYNARVVDKYTGGQVFQVDGQHFDDETGVQWLRLPNNAGFVARRHKDGSLLVTKFHS</sequence>
<name>L1JVU3_GUITC</name>
<organism evidence="2">
    <name type="scientific">Guillardia theta (strain CCMP2712)</name>
    <name type="common">Cryptophyte</name>
    <dbReference type="NCBI Taxonomy" id="905079"/>
    <lineage>
        <taxon>Eukaryota</taxon>
        <taxon>Cryptophyceae</taxon>
        <taxon>Pyrenomonadales</taxon>
        <taxon>Geminigeraceae</taxon>
        <taxon>Guillardia</taxon>
    </lineage>
</organism>
<dbReference type="Proteomes" id="UP000011087">
    <property type="component" value="Unassembled WGS sequence"/>
</dbReference>
<keyword evidence="4" id="KW-1185">Reference proteome</keyword>